<keyword evidence="3" id="KW-1185">Reference proteome</keyword>
<feature type="domain" description="RNase H type-1" evidence="1">
    <location>
        <begin position="58"/>
        <end position="109"/>
    </location>
</feature>
<accession>A0A8K0H754</accession>
<name>A0A8K0H754_9ROSA</name>
<organism evidence="2 3">
    <name type="scientific">Rhamnella rubrinervis</name>
    <dbReference type="NCBI Taxonomy" id="2594499"/>
    <lineage>
        <taxon>Eukaryota</taxon>
        <taxon>Viridiplantae</taxon>
        <taxon>Streptophyta</taxon>
        <taxon>Embryophyta</taxon>
        <taxon>Tracheophyta</taxon>
        <taxon>Spermatophyta</taxon>
        <taxon>Magnoliopsida</taxon>
        <taxon>eudicotyledons</taxon>
        <taxon>Gunneridae</taxon>
        <taxon>Pentapetalae</taxon>
        <taxon>rosids</taxon>
        <taxon>fabids</taxon>
        <taxon>Rosales</taxon>
        <taxon>Rhamnaceae</taxon>
        <taxon>rhamnoid group</taxon>
        <taxon>Rhamneae</taxon>
        <taxon>Rhamnella</taxon>
    </lineage>
</organism>
<evidence type="ECO:0000313" key="3">
    <source>
        <dbReference type="Proteomes" id="UP000796880"/>
    </source>
</evidence>
<dbReference type="PANTHER" id="PTHR47074:SF75">
    <property type="entry name" value="RNASE H TYPE-1 DOMAIN-CONTAINING PROTEIN"/>
    <property type="match status" value="1"/>
</dbReference>
<dbReference type="PANTHER" id="PTHR47074">
    <property type="entry name" value="BNAC02G40300D PROTEIN"/>
    <property type="match status" value="1"/>
</dbReference>
<dbReference type="Pfam" id="PF13456">
    <property type="entry name" value="RVT_3"/>
    <property type="match status" value="1"/>
</dbReference>
<dbReference type="EMBL" id="VOIH02000005">
    <property type="protein sequence ID" value="KAF3446981.1"/>
    <property type="molecule type" value="Genomic_DNA"/>
</dbReference>
<evidence type="ECO:0000259" key="1">
    <source>
        <dbReference type="Pfam" id="PF13456"/>
    </source>
</evidence>
<protein>
    <recommendedName>
        <fullName evidence="1">RNase H type-1 domain-containing protein</fullName>
    </recommendedName>
</protein>
<comment type="caution">
    <text evidence="2">The sequence shown here is derived from an EMBL/GenBank/DDBJ whole genome shotgun (WGS) entry which is preliminary data.</text>
</comment>
<sequence>MLNEVVHTGQRKLLDFAFSLRDRLADFLGAMQKCPKALRQKGWKELWKAPSSNWLKANVDASFKDGSSAFAIVVRDEYGRVRFLASKLERVASASEAELKALVWALDLA</sequence>
<reference evidence="2" key="1">
    <citation type="submission" date="2020-03" db="EMBL/GenBank/DDBJ databases">
        <title>A high-quality chromosome-level genome assembly of a woody plant with both climbing and erect habits, Rhamnella rubrinervis.</title>
        <authorList>
            <person name="Lu Z."/>
            <person name="Yang Y."/>
            <person name="Zhu X."/>
            <person name="Sun Y."/>
        </authorList>
    </citation>
    <scope>NUCLEOTIDE SEQUENCE</scope>
    <source>
        <strain evidence="2">BYM</strain>
        <tissue evidence="2">Leaf</tissue>
    </source>
</reference>
<dbReference type="GO" id="GO:0003676">
    <property type="term" value="F:nucleic acid binding"/>
    <property type="evidence" value="ECO:0007669"/>
    <property type="project" value="InterPro"/>
</dbReference>
<evidence type="ECO:0000313" key="2">
    <source>
        <dbReference type="EMBL" id="KAF3446981.1"/>
    </source>
</evidence>
<dbReference type="InterPro" id="IPR052929">
    <property type="entry name" value="RNase_H-like_EbsB-rel"/>
</dbReference>
<dbReference type="Proteomes" id="UP000796880">
    <property type="component" value="Unassembled WGS sequence"/>
</dbReference>
<dbReference type="GO" id="GO:0004523">
    <property type="term" value="F:RNA-DNA hybrid ribonuclease activity"/>
    <property type="evidence" value="ECO:0007669"/>
    <property type="project" value="InterPro"/>
</dbReference>
<proteinExistence type="predicted"/>
<dbReference type="InterPro" id="IPR002156">
    <property type="entry name" value="RNaseH_domain"/>
</dbReference>
<dbReference type="OrthoDB" id="1751580at2759"/>
<gene>
    <name evidence="2" type="ORF">FNV43_RR12161</name>
</gene>
<dbReference type="AlphaFoldDB" id="A0A8K0H754"/>